<keyword evidence="2" id="KW-1185">Reference proteome</keyword>
<protein>
    <submittedName>
        <fullName evidence="1">Uncharacterized protein</fullName>
    </submittedName>
</protein>
<dbReference type="EMBL" id="JANQDX010000019">
    <property type="protein sequence ID" value="KAL0904010.1"/>
    <property type="molecule type" value="Genomic_DNA"/>
</dbReference>
<dbReference type="AlphaFoldDB" id="A0ABD0TWC1"/>
<dbReference type="Proteomes" id="UP001552299">
    <property type="component" value="Unassembled WGS sequence"/>
</dbReference>
<evidence type="ECO:0000313" key="2">
    <source>
        <dbReference type="Proteomes" id="UP001552299"/>
    </source>
</evidence>
<accession>A0ABD0TWC1</accession>
<proteinExistence type="predicted"/>
<organism evidence="1 2">
    <name type="scientific">Dendrobium thyrsiflorum</name>
    <name type="common">Pinecone-like raceme dendrobium</name>
    <name type="synonym">Orchid</name>
    <dbReference type="NCBI Taxonomy" id="117978"/>
    <lineage>
        <taxon>Eukaryota</taxon>
        <taxon>Viridiplantae</taxon>
        <taxon>Streptophyta</taxon>
        <taxon>Embryophyta</taxon>
        <taxon>Tracheophyta</taxon>
        <taxon>Spermatophyta</taxon>
        <taxon>Magnoliopsida</taxon>
        <taxon>Liliopsida</taxon>
        <taxon>Asparagales</taxon>
        <taxon>Orchidaceae</taxon>
        <taxon>Epidendroideae</taxon>
        <taxon>Malaxideae</taxon>
        <taxon>Dendrobiinae</taxon>
        <taxon>Dendrobium</taxon>
    </lineage>
</organism>
<reference evidence="1 2" key="1">
    <citation type="journal article" date="2024" name="Plant Biotechnol. J.">
        <title>Dendrobium thyrsiflorum genome and its molecular insights into genes involved in important horticultural traits.</title>
        <authorList>
            <person name="Chen B."/>
            <person name="Wang J.Y."/>
            <person name="Zheng P.J."/>
            <person name="Li K.L."/>
            <person name="Liang Y.M."/>
            <person name="Chen X.F."/>
            <person name="Zhang C."/>
            <person name="Zhao X."/>
            <person name="He X."/>
            <person name="Zhang G.Q."/>
            <person name="Liu Z.J."/>
            <person name="Xu Q."/>
        </authorList>
    </citation>
    <scope>NUCLEOTIDE SEQUENCE [LARGE SCALE GENOMIC DNA]</scope>
    <source>
        <strain evidence="1">GZMU011</strain>
    </source>
</reference>
<gene>
    <name evidence="1" type="ORF">M5K25_026079</name>
</gene>
<evidence type="ECO:0000313" key="1">
    <source>
        <dbReference type="EMBL" id="KAL0904010.1"/>
    </source>
</evidence>
<sequence>MLVWALDHYSEPNASKKVAMNLASSKGGFRLDLAQILLKTYCFSSMFGGWMNSPNRINVVNICNCESFEFYNLALLAWLQRCMPCLYKNYWHPCLLHGSLSSSFEIT</sequence>
<comment type="caution">
    <text evidence="1">The sequence shown here is derived from an EMBL/GenBank/DDBJ whole genome shotgun (WGS) entry which is preliminary data.</text>
</comment>
<name>A0ABD0TWC1_DENTH</name>